<evidence type="ECO:0000313" key="2">
    <source>
        <dbReference type="Proteomes" id="UP001198495"/>
    </source>
</evidence>
<organism evidence="1 2">
    <name type="scientific">Coprococcus hominis</name>
    <name type="common">ex Arizal et al. 2022</name>
    <dbReference type="NCBI Taxonomy" id="2881262"/>
    <lineage>
        <taxon>Bacteria</taxon>
        <taxon>Bacillati</taxon>
        <taxon>Bacillota</taxon>
        <taxon>Clostridia</taxon>
        <taxon>Lachnospirales</taxon>
        <taxon>Lachnospiraceae</taxon>
        <taxon>Coprococcus</taxon>
    </lineage>
</organism>
<dbReference type="EMBL" id="JAJEQT010000014">
    <property type="protein sequence ID" value="MCC2219992.1"/>
    <property type="molecule type" value="Genomic_DNA"/>
</dbReference>
<gene>
    <name evidence="1" type="ORF">LKD28_13340</name>
</gene>
<protein>
    <submittedName>
        <fullName evidence="1">Uncharacterized protein</fullName>
    </submittedName>
</protein>
<evidence type="ECO:0000313" key="1">
    <source>
        <dbReference type="EMBL" id="MCC2219992.1"/>
    </source>
</evidence>
<proteinExistence type="predicted"/>
<keyword evidence="2" id="KW-1185">Reference proteome</keyword>
<dbReference type="RefSeq" id="WP_227573635.1">
    <property type="nucleotide sequence ID" value="NZ_JAJEQT010000014.1"/>
</dbReference>
<dbReference type="Proteomes" id="UP001198495">
    <property type="component" value="Unassembled WGS sequence"/>
</dbReference>
<accession>A0ABS8FS39</accession>
<name>A0ABS8FS39_9FIRM</name>
<comment type="caution">
    <text evidence="1">The sequence shown here is derived from an EMBL/GenBank/DDBJ whole genome shotgun (WGS) entry which is preliminary data.</text>
</comment>
<sequence length="292" mass="33215">MKNKFEKIFEQLADFHMLDGYDGWMIGACVYAQREAAGERVSGTEFGCGNDLTVVQNQKIKIQNSCKSEIVKETASFAVMRNQMEEDGIVYQLELHVVKPEVQGAVTSKQAGMEKNMAMNVEKSKLEEQRMNLHHSVGTEENADTGGEKTFSFTHSDILRFVDAVGDTNSIHRTAHAVVPGLLMVERMLDMWMKKQPETETDVELQAGMKNEMQAGAQAGMKNEMQAGVQVETQNEMQAGMPDSKTFICRFRFEKPVYVDEKLQIQARTEHGKQIYECKREDREIVWNMRIL</sequence>
<reference evidence="1 2" key="1">
    <citation type="submission" date="2021-10" db="EMBL/GenBank/DDBJ databases">
        <title>Anaerobic single-cell dispensing facilitates the cultivation of human gut bacteria.</title>
        <authorList>
            <person name="Afrizal A."/>
        </authorList>
    </citation>
    <scope>NUCLEOTIDE SEQUENCE [LARGE SCALE GENOMIC DNA]</scope>
    <source>
        <strain evidence="1 2">CLA-AA-H212</strain>
    </source>
</reference>
<dbReference type="Gene3D" id="3.10.129.10">
    <property type="entry name" value="Hotdog Thioesterase"/>
    <property type="match status" value="1"/>
</dbReference>